<evidence type="ECO:0000313" key="7">
    <source>
        <dbReference type="EMBL" id="GAA0607640.1"/>
    </source>
</evidence>
<feature type="transmembrane region" description="Helical" evidence="6">
    <location>
        <begin position="181"/>
        <end position="205"/>
    </location>
</feature>
<name>A0ABN1GB34_9PROT</name>
<dbReference type="SUPFAM" id="SSF103473">
    <property type="entry name" value="MFS general substrate transporter"/>
    <property type="match status" value="1"/>
</dbReference>
<keyword evidence="4 6" id="KW-1133">Transmembrane helix</keyword>
<feature type="transmembrane region" description="Helical" evidence="6">
    <location>
        <begin position="44"/>
        <end position="64"/>
    </location>
</feature>
<evidence type="ECO:0000256" key="1">
    <source>
        <dbReference type="ARBA" id="ARBA00004141"/>
    </source>
</evidence>
<dbReference type="PANTHER" id="PTHR23538:SF1">
    <property type="entry name" value="44.5 KD BACTERIOCHLOROPHYLL SYNTHASE SUBUNIT"/>
    <property type="match status" value="1"/>
</dbReference>
<accession>A0ABN1GB34</accession>
<dbReference type="InterPro" id="IPR036259">
    <property type="entry name" value="MFS_trans_sf"/>
</dbReference>
<evidence type="ECO:0000256" key="3">
    <source>
        <dbReference type="ARBA" id="ARBA00022692"/>
    </source>
</evidence>
<sequence length="484" mass="49126">MTAARQQGIGCLAKGWTRLTPRLLPFADVVTPELPLGRLLRLSLFQLSVGMAAVLLIGTLNRVMIVELGVPAGLVAAMVGLPLVFAPLRALVGFRSDTHRSALGWRRVPYLWMGTLLQFGGLSIMPFALILLSGDSNGPPWVGHVAAATAFLLVGAGLHTVQTVGLALATDLAPAEAQPRVVALLTVALLLGMVVSASAFGALLADFSQVRLVQVIQGAAVATVLLNVAALWKQEARNPARTAGAGAKPSFGEAWRALRQEGPWTRRLAVAVIGTAAFGMQDVLLEPYGGQVLRLGVGGTTALTAVLAGAGIVGILAAARLLDLGRDPHRVAALGALCGAAAFAAVVFAAPFGAVPLFILGTALIGLGGGLFAHATLTACMRAAPPAQAGLALGAWGAAQATAAGCAMALGGLLRDAVAHRAEAGGFGSVLATPATGYSAVYLLEIALLFATLAAMGPLVRTTTARTVAAARPPALSNPTHAEV</sequence>
<organism evidence="7 8">
    <name type="scientific">Craurococcus roseus</name>
    <dbReference type="NCBI Taxonomy" id="77585"/>
    <lineage>
        <taxon>Bacteria</taxon>
        <taxon>Pseudomonadati</taxon>
        <taxon>Pseudomonadota</taxon>
        <taxon>Alphaproteobacteria</taxon>
        <taxon>Acetobacterales</taxon>
        <taxon>Acetobacteraceae</taxon>
        <taxon>Craurococcus</taxon>
    </lineage>
</organism>
<feature type="transmembrane region" description="Helical" evidence="6">
    <location>
        <begin position="145"/>
        <end position="169"/>
    </location>
</feature>
<feature type="transmembrane region" description="Helical" evidence="6">
    <location>
        <begin position="70"/>
        <end position="88"/>
    </location>
</feature>
<proteinExistence type="inferred from homology"/>
<feature type="transmembrane region" description="Helical" evidence="6">
    <location>
        <begin position="391"/>
        <end position="415"/>
    </location>
</feature>
<dbReference type="RefSeq" id="WP_343898263.1">
    <property type="nucleotide sequence ID" value="NZ_BAAAFZ010000120.1"/>
</dbReference>
<feature type="transmembrane region" description="Helical" evidence="6">
    <location>
        <begin position="109"/>
        <end position="133"/>
    </location>
</feature>
<evidence type="ECO:0000256" key="5">
    <source>
        <dbReference type="ARBA" id="ARBA00023136"/>
    </source>
</evidence>
<dbReference type="Gene3D" id="1.20.1250.20">
    <property type="entry name" value="MFS general substrate transporter like domains"/>
    <property type="match status" value="1"/>
</dbReference>
<dbReference type="Proteomes" id="UP001501588">
    <property type="component" value="Unassembled WGS sequence"/>
</dbReference>
<gene>
    <name evidence="7" type="ORF">GCM10009416_50730</name>
</gene>
<dbReference type="InterPro" id="IPR026036">
    <property type="entry name" value="PucC"/>
</dbReference>
<dbReference type="InterPro" id="IPR004896">
    <property type="entry name" value="PucC-rel"/>
</dbReference>
<feature type="transmembrane region" description="Helical" evidence="6">
    <location>
        <begin position="358"/>
        <end position="379"/>
    </location>
</feature>
<reference evidence="7 8" key="1">
    <citation type="journal article" date="2019" name="Int. J. Syst. Evol. Microbiol.">
        <title>The Global Catalogue of Microorganisms (GCM) 10K type strain sequencing project: providing services to taxonomists for standard genome sequencing and annotation.</title>
        <authorList>
            <consortium name="The Broad Institute Genomics Platform"/>
            <consortium name="The Broad Institute Genome Sequencing Center for Infectious Disease"/>
            <person name="Wu L."/>
            <person name="Ma J."/>
        </authorList>
    </citation>
    <scope>NUCLEOTIDE SEQUENCE [LARGE SCALE GENOMIC DNA]</scope>
    <source>
        <strain evidence="7 8">JCM 9933</strain>
    </source>
</reference>
<feature type="transmembrane region" description="Helical" evidence="6">
    <location>
        <begin position="268"/>
        <end position="285"/>
    </location>
</feature>
<feature type="transmembrane region" description="Helical" evidence="6">
    <location>
        <begin position="297"/>
        <end position="319"/>
    </location>
</feature>
<feature type="transmembrane region" description="Helical" evidence="6">
    <location>
        <begin position="435"/>
        <end position="456"/>
    </location>
</feature>
<evidence type="ECO:0000313" key="8">
    <source>
        <dbReference type="Proteomes" id="UP001501588"/>
    </source>
</evidence>
<comment type="subcellular location">
    <subcellularLocation>
        <location evidence="1">Membrane</location>
        <topology evidence="1">Multi-pass membrane protein</topology>
    </subcellularLocation>
</comment>
<keyword evidence="5 6" id="KW-0472">Membrane</keyword>
<dbReference type="EMBL" id="BAAAFZ010000120">
    <property type="protein sequence ID" value="GAA0607640.1"/>
    <property type="molecule type" value="Genomic_DNA"/>
</dbReference>
<keyword evidence="8" id="KW-1185">Reference proteome</keyword>
<evidence type="ECO:0000256" key="4">
    <source>
        <dbReference type="ARBA" id="ARBA00022989"/>
    </source>
</evidence>
<comment type="caution">
    <text evidence="7">The sequence shown here is derived from an EMBL/GenBank/DDBJ whole genome shotgun (WGS) entry which is preliminary data.</text>
</comment>
<dbReference type="PANTHER" id="PTHR23538">
    <property type="entry name" value="44.5 KD BACTERIOCHLOROPHYLL SYNTHASE SUBUNIT"/>
    <property type="match status" value="1"/>
</dbReference>
<evidence type="ECO:0000256" key="2">
    <source>
        <dbReference type="ARBA" id="ARBA00008412"/>
    </source>
</evidence>
<comment type="similarity">
    <text evidence="2">Belongs to the PucC family.</text>
</comment>
<keyword evidence="3 6" id="KW-0812">Transmembrane</keyword>
<dbReference type="PIRSF" id="PIRSF016565">
    <property type="entry name" value="PucC"/>
    <property type="match status" value="1"/>
</dbReference>
<dbReference type="Pfam" id="PF03209">
    <property type="entry name" value="PUCC"/>
    <property type="match status" value="1"/>
</dbReference>
<feature type="transmembrane region" description="Helical" evidence="6">
    <location>
        <begin position="331"/>
        <end position="352"/>
    </location>
</feature>
<dbReference type="CDD" id="cd06176">
    <property type="entry name" value="MFS_BCD_PucC-like"/>
    <property type="match status" value="1"/>
</dbReference>
<evidence type="ECO:0000256" key="6">
    <source>
        <dbReference type="SAM" id="Phobius"/>
    </source>
</evidence>
<feature type="transmembrane region" description="Helical" evidence="6">
    <location>
        <begin position="211"/>
        <end position="232"/>
    </location>
</feature>
<protein>
    <submittedName>
        <fullName evidence="7">BCD family MFS transporter</fullName>
    </submittedName>
</protein>